<keyword evidence="3" id="KW-1185">Reference proteome</keyword>
<dbReference type="Proteomes" id="UP000043699">
    <property type="component" value="Unassembled WGS sequence"/>
</dbReference>
<feature type="domain" description="DUF4440" evidence="1">
    <location>
        <begin position="23"/>
        <end position="106"/>
    </location>
</feature>
<dbReference type="AlphaFoldDB" id="A0A098ER37"/>
<dbReference type="InterPro" id="IPR032710">
    <property type="entry name" value="NTF2-like_dom_sf"/>
</dbReference>
<dbReference type="InterPro" id="IPR027843">
    <property type="entry name" value="DUF4440"/>
</dbReference>
<reference evidence="2 3" key="1">
    <citation type="submission" date="2014-09" db="EMBL/GenBank/DDBJ databases">
        <authorList>
            <person name="Urmite Genomes Urmite Genomes"/>
        </authorList>
    </citation>
    <scope>NUCLEOTIDE SEQUENCE [LARGE SCALE GENOMIC DNA]</scope>
    <source>
        <strain evidence="2 3">ES2</strain>
    </source>
</reference>
<evidence type="ECO:0000313" key="3">
    <source>
        <dbReference type="Proteomes" id="UP000043699"/>
    </source>
</evidence>
<dbReference type="Gene3D" id="3.10.450.50">
    <property type="match status" value="1"/>
</dbReference>
<dbReference type="SUPFAM" id="SSF54427">
    <property type="entry name" value="NTF2-like"/>
    <property type="match status" value="1"/>
</dbReference>
<protein>
    <recommendedName>
        <fullName evidence="1">DUF4440 domain-containing protein</fullName>
    </recommendedName>
</protein>
<name>A0A098ER37_9BACL</name>
<dbReference type="Pfam" id="PF14534">
    <property type="entry name" value="DUF4440"/>
    <property type="match status" value="1"/>
</dbReference>
<dbReference type="STRING" id="1499687.BN1080_03289"/>
<dbReference type="OrthoDB" id="121974at2"/>
<dbReference type="RefSeq" id="WP_052653710.1">
    <property type="nucleotide sequence ID" value="NZ_CCXS01000001.1"/>
</dbReference>
<organism evidence="2 3">
    <name type="scientific">Planococcus massiliensis</name>
    <dbReference type="NCBI Taxonomy" id="1499687"/>
    <lineage>
        <taxon>Bacteria</taxon>
        <taxon>Bacillati</taxon>
        <taxon>Bacillota</taxon>
        <taxon>Bacilli</taxon>
        <taxon>Bacillales</taxon>
        <taxon>Caryophanaceae</taxon>
        <taxon>Planococcus</taxon>
    </lineage>
</organism>
<gene>
    <name evidence="2" type="ORF">BN1080_03289</name>
</gene>
<dbReference type="EMBL" id="CCXS01000001">
    <property type="protein sequence ID" value="CEG24267.1"/>
    <property type="molecule type" value="Genomic_DNA"/>
</dbReference>
<sequence>MRGLEQEIYELECSHIHPEVRISKQKLGEVLDDEFYEIGSSGRIWRRADYDEDHALTPDEMEISDFLLHPLGEEAVLTTYQIWNKTSGKKSLRSSVWKKRTSGWKLFFHQGTPSK</sequence>
<accession>A0A098ER37</accession>
<evidence type="ECO:0000313" key="2">
    <source>
        <dbReference type="EMBL" id="CEG24267.1"/>
    </source>
</evidence>
<proteinExistence type="predicted"/>
<evidence type="ECO:0000259" key="1">
    <source>
        <dbReference type="Pfam" id="PF14534"/>
    </source>
</evidence>